<evidence type="ECO:0000256" key="8">
    <source>
        <dbReference type="ARBA" id="ARBA00048336"/>
    </source>
</evidence>
<keyword evidence="4 9" id="KW-0378">Hydrolase</keyword>
<evidence type="ECO:0000256" key="7">
    <source>
        <dbReference type="ARBA" id="ARBA00047761"/>
    </source>
</evidence>
<evidence type="ECO:0000256" key="6">
    <source>
        <dbReference type="ARBA" id="ARBA00023242"/>
    </source>
</evidence>
<dbReference type="GO" id="GO:0005634">
    <property type="term" value="C:nucleus"/>
    <property type="evidence" value="ECO:0007669"/>
    <property type="project" value="UniProtKB-SubCell"/>
</dbReference>
<comment type="similarity">
    <text evidence="2 9">Belongs to the SSU72 phosphatase family.</text>
</comment>
<keyword evidence="3 9" id="KW-0507">mRNA processing</keyword>
<dbReference type="EC" id="3.1.3.16" evidence="9"/>
<comment type="function">
    <text evidence="9">Protein phosphatase that catalyzes the dephosphorylation of the C-terminal domain of RNA polymerase II. Plays a role in RNA processing and termination.</text>
</comment>
<dbReference type="InterPro" id="IPR006811">
    <property type="entry name" value="RNA_pol_II_suA"/>
</dbReference>
<evidence type="ECO:0000256" key="5">
    <source>
        <dbReference type="ARBA" id="ARBA00022912"/>
    </source>
</evidence>
<comment type="catalytic activity">
    <reaction evidence="8 9">
        <text>O-phospho-L-threonyl-[protein] + H2O = L-threonyl-[protein] + phosphate</text>
        <dbReference type="Rhea" id="RHEA:47004"/>
        <dbReference type="Rhea" id="RHEA-COMP:11060"/>
        <dbReference type="Rhea" id="RHEA-COMP:11605"/>
        <dbReference type="ChEBI" id="CHEBI:15377"/>
        <dbReference type="ChEBI" id="CHEBI:30013"/>
        <dbReference type="ChEBI" id="CHEBI:43474"/>
        <dbReference type="ChEBI" id="CHEBI:61977"/>
        <dbReference type="EC" id="3.1.3.16"/>
    </reaction>
</comment>
<organism evidence="11">
    <name type="scientific">Phallusia mammillata</name>
    <dbReference type="NCBI Taxonomy" id="59560"/>
    <lineage>
        <taxon>Eukaryota</taxon>
        <taxon>Metazoa</taxon>
        <taxon>Chordata</taxon>
        <taxon>Tunicata</taxon>
        <taxon>Ascidiacea</taxon>
        <taxon>Phlebobranchia</taxon>
        <taxon>Ascidiidae</taxon>
        <taxon>Phallusia</taxon>
    </lineage>
</organism>
<reference evidence="11" key="1">
    <citation type="submission" date="2020-04" db="EMBL/GenBank/DDBJ databases">
        <authorList>
            <person name="Neveu A P."/>
        </authorList>
    </citation>
    <scope>NUCLEOTIDE SEQUENCE</scope>
    <source>
        <tissue evidence="11">Whole embryo</tissue>
    </source>
</reference>
<dbReference type="GO" id="GO:0031124">
    <property type="term" value="P:mRNA 3'-end processing"/>
    <property type="evidence" value="ECO:0007669"/>
    <property type="project" value="UniProtKB-ARBA"/>
</dbReference>
<protein>
    <recommendedName>
        <fullName evidence="9">RNA polymerase II subunit A C-terminal domain phosphatase SSU72</fullName>
        <shortName evidence="9">CTD phosphatase SSU72</shortName>
        <ecNumber evidence="9">3.1.3.16</ecNumber>
    </recommendedName>
</protein>
<gene>
    <name evidence="11" type="primary">Ssu72</name>
</gene>
<keyword evidence="6 9" id="KW-0539">Nucleus</keyword>
<evidence type="ECO:0000256" key="3">
    <source>
        <dbReference type="ARBA" id="ARBA00022664"/>
    </source>
</evidence>
<dbReference type="AlphaFoldDB" id="A0A6F9DTW8"/>
<dbReference type="Gene3D" id="3.40.50.2300">
    <property type="match status" value="2"/>
</dbReference>
<evidence type="ECO:0000256" key="10">
    <source>
        <dbReference type="SAM" id="Coils"/>
    </source>
</evidence>
<dbReference type="FunFam" id="3.40.50.2300:FF:000039">
    <property type="entry name" value="RNA polymerase II subunit A C-terminal domain phosphatase"/>
    <property type="match status" value="1"/>
</dbReference>
<evidence type="ECO:0000313" key="11">
    <source>
        <dbReference type="EMBL" id="CAB3266621.1"/>
    </source>
</evidence>
<keyword evidence="10" id="KW-0175">Coiled coil</keyword>
<feature type="coiled-coil region" evidence="10">
    <location>
        <begin position="158"/>
        <end position="185"/>
    </location>
</feature>
<dbReference type="EMBL" id="LR790759">
    <property type="protein sequence ID" value="CAB3266621.1"/>
    <property type="molecule type" value="mRNA"/>
</dbReference>
<dbReference type="FunFam" id="3.40.50.2300:FF:000066">
    <property type="entry name" value="RNA polymerase II subunit A C-terminal domain phosphatase SSU72"/>
    <property type="match status" value="1"/>
</dbReference>
<evidence type="ECO:0000256" key="9">
    <source>
        <dbReference type="RuleBase" id="RU369031"/>
    </source>
</evidence>
<evidence type="ECO:0000256" key="2">
    <source>
        <dbReference type="ARBA" id="ARBA00008978"/>
    </source>
</evidence>
<accession>A0A6F9DTW8</accession>
<dbReference type="PANTHER" id="PTHR20383">
    <property type="entry name" value="RNA POLYMERASE II SUBUNIT A C-TERMINAL DOMAIN PHOSPHATASE"/>
    <property type="match status" value="1"/>
</dbReference>
<evidence type="ECO:0000256" key="4">
    <source>
        <dbReference type="ARBA" id="ARBA00022801"/>
    </source>
</evidence>
<dbReference type="GO" id="GO:0008420">
    <property type="term" value="F:RNA polymerase II CTD heptapeptide repeat phosphatase activity"/>
    <property type="evidence" value="ECO:0007669"/>
    <property type="project" value="UniProtKB-ARBA"/>
</dbReference>
<keyword evidence="5 9" id="KW-0904">Protein phosphatase</keyword>
<name>A0A6F9DTW8_9ASCI</name>
<comment type="subcellular location">
    <subcellularLocation>
        <location evidence="1 9">Nucleus</location>
    </subcellularLocation>
</comment>
<sequence length="194" mass="22860">MPNKKLSFAVVCSSNMNRSMEAHRFMSKKGFDVQSFGSGNQVKLPGQAADKPNIFSFEWRYEDILNELKRKDLHLYTQNGVLNMLDRNRRIKARPQRFQDCPEKFDVVITLEERVYDQVMEDFNNRESEMMQPVHIINCDIQDNHEEATIGAFVICELAKQVQDSTDLDNEIDELLQEFEEKSKRRMLHSVQFY</sequence>
<evidence type="ECO:0000256" key="1">
    <source>
        <dbReference type="ARBA" id="ARBA00004123"/>
    </source>
</evidence>
<comment type="catalytic activity">
    <reaction evidence="7 9">
        <text>O-phospho-L-seryl-[protein] + H2O = L-seryl-[protein] + phosphate</text>
        <dbReference type="Rhea" id="RHEA:20629"/>
        <dbReference type="Rhea" id="RHEA-COMP:9863"/>
        <dbReference type="Rhea" id="RHEA-COMP:11604"/>
        <dbReference type="ChEBI" id="CHEBI:15377"/>
        <dbReference type="ChEBI" id="CHEBI:29999"/>
        <dbReference type="ChEBI" id="CHEBI:43474"/>
        <dbReference type="ChEBI" id="CHEBI:83421"/>
        <dbReference type="EC" id="3.1.3.16"/>
    </reaction>
</comment>
<proteinExistence type="evidence at transcript level"/>
<dbReference type="Pfam" id="PF04722">
    <property type="entry name" value="Ssu72"/>
    <property type="match status" value="1"/>
</dbReference>